<dbReference type="InterPro" id="IPR000172">
    <property type="entry name" value="GMC_OxRdtase_N"/>
</dbReference>
<dbReference type="GO" id="GO:0016614">
    <property type="term" value="F:oxidoreductase activity, acting on CH-OH group of donors"/>
    <property type="evidence" value="ECO:0007669"/>
    <property type="project" value="InterPro"/>
</dbReference>
<protein>
    <recommendedName>
        <fullName evidence="5">Glucose-methanol-choline oxidoreductase N-terminal domain-containing protein</fullName>
    </recommendedName>
</protein>
<comment type="caution">
    <text evidence="6">The sequence shown here is derived from an EMBL/GenBank/DDBJ whole genome shotgun (WGS) entry which is preliminary data.</text>
</comment>
<evidence type="ECO:0000259" key="5">
    <source>
        <dbReference type="Pfam" id="PF00732"/>
    </source>
</evidence>
<gene>
    <name evidence="6" type="ORF">AFUS01_LOCUS16678</name>
</gene>
<feature type="compositionally biased region" description="Polar residues" evidence="4">
    <location>
        <begin position="1"/>
        <end position="11"/>
    </location>
</feature>
<dbReference type="EMBL" id="CAJVCH010154332">
    <property type="protein sequence ID" value="CAG7727860.1"/>
    <property type="molecule type" value="Genomic_DNA"/>
</dbReference>
<dbReference type="OrthoDB" id="269227at2759"/>
<evidence type="ECO:0000313" key="6">
    <source>
        <dbReference type="EMBL" id="CAG7727860.1"/>
    </source>
</evidence>
<dbReference type="Proteomes" id="UP000708208">
    <property type="component" value="Unassembled WGS sequence"/>
</dbReference>
<organism evidence="6 7">
    <name type="scientific">Allacma fusca</name>
    <dbReference type="NCBI Taxonomy" id="39272"/>
    <lineage>
        <taxon>Eukaryota</taxon>
        <taxon>Metazoa</taxon>
        <taxon>Ecdysozoa</taxon>
        <taxon>Arthropoda</taxon>
        <taxon>Hexapoda</taxon>
        <taxon>Collembola</taxon>
        <taxon>Symphypleona</taxon>
        <taxon>Sminthuridae</taxon>
        <taxon>Allacma</taxon>
    </lineage>
</organism>
<feature type="region of interest" description="Disordered" evidence="4">
    <location>
        <begin position="1"/>
        <end position="20"/>
    </location>
</feature>
<dbReference type="PANTHER" id="PTHR11552:SF147">
    <property type="entry name" value="CHOLINE DEHYDROGENASE, MITOCHONDRIAL"/>
    <property type="match status" value="1"/>
</dbReference>
<dbReference type="PANTHER" id="PTHR11552">
    <property type="entry name" value="GLUCOSE-METHANOL-CHOLINE GMC OXIDOREDUCTASE"/>
    <property type="match status" value="1"/>
</dbReference>
<dbReference type="InterPro" id="IPR012132">
    <property type="entry name" value="GMC_OxRdtase"/>
</dbReference>
<keyword evidence="7" id="KW-1185">Reference proteome</keyword>
<proteinExistence type="predicted"/>
<evidence type="ECO:0000256" key="2">
    <source>
        <dbReference type="ARBA" id="ARBA00022630"/>
    </source>
</evidence>
<keyword evidence="3" id="KW-0274">FAD</keyword>
<evidence type="ECO:0000256" key="1">
    <source>
        <dbReference type="ARBA" id="ARBA00001974"/>
    </source>
</evidence>
<evidence type="ECO:0000313" key="7">
    <source>
        <dbReference type="Proteomes" id="UP000708208"/>
    </source>
</evidence>
<dbReference type="AlphaFoldDB" id="A0A8J2JW10"/>
<dbReference type="Pfam" id="PF00732">
    <property type="entry name" value="GMC_oxred_N"/>
    <property type="match status" value="1"/>
</dbReference>
<feature type="domain" description="Glucose-methanol-choline oxidoreductase N-terminal" evidence="5">
    <location>
        <begin position="24"/>
        <end position="132"/>
    </location>
</feature>
<evidence type="ECO:0000256" key="3">
    <source>
        <dbReference type="ARBA" id="ARBA00022827"/>
    </source>
</evidence>
<feature type="non-terminal residue" evidence="6">
    <location>
        <position position="1"/>
    </location>
</feature>
<dbReference type="GO" id="GO:0050660">
    <property type="term" value="F:flavin adenine dinucleotide binding"/>
    <property type="evidence" value="ECO:0007669"/>
    <property type="project" value="InterPro"/>
</dbReference>
<name>A0A8J2JW10_9HEXA</name>
<accession>A0A8J2JW10</accession>
<reference evidence="6" key="1">
    <citation type="submission" date="2021-06" db="EMBL/GenBank/DDBJ databases">
        <authorList>
            <person name="Hodson N. C."/>
            <person name="Mongue J. A."/>
            <person name="Jaron S. K."/>
        </authorList>
    </citation>
    <scope>NUCLEOTIDE SEQUENCE</scope>
</reference>
<sequence>MGNFSRTNSDQHGLGGPITITSPYVPQRDVWLRAGEELSFPILDPNGPQKIGFSPNENFIHFGRRVTTYMTYIKPVEESYRKKLHVRRYSVVSKILFEKNVARGVLYNRHGIPKIAMAGKEIILSTGSYVTPI</sequence>
<keyword evidence="2" id="KW-0285">Flavoprotein</keyword>
<evidence type="ECO:0000256" key="4">
    <source>
        <dbReference type="SAM" id="MobiDB-lite"/>
    </source>
</evidence>
<comment type="cofactor">
    <cofactor evidence="1">
        <name>FAD</name>
        <dbReference type="ChEBI" id="CHEBI:57692"/>
    </cofactor>
</comment>